<evidence type="ECO:0000259" key="3">
    <source>
        <dbReference type="PROSITE" id="PS51462"/>
    </source>
</evidence>
<dbReference type="EMBL" id="JALLPB020000006">
    <property type="protein sequence ID" value="KAL3827234.1"/>
    <property type="molecule type" value="Genomic_DNA"/>
</dbReference>
<evidence type="ECO:0000256" key="2">
    <source>
        <dbReference type="RuleBase" id="RU003814"/>
    </source>
</evidence>
<sequence>MAHVPNSTLIWRIVPLIRKLDHMGVVSIFILRPHESPPPEQQHQQSQRNAYHVVLFHRCATMPTYPGHWAGISGSIEDDDANPLEAALRELQEETNLVELLSKYTDRGCEGGDENISCLRNCIKQGLHVDVSSDRSDGAFDGRIIRVYPFVLTLPACRLSDAAGEDASTNFSNVSNEVSSTMWLNLETKGTEHDEMKSLTIEDFLGLTEPCVPALKLAFHHATAGKFLNLPDDVRTWERDRANGAAFLARQAVALAAAHSGNAYGAESCDGQPSIAHSIAMLRPSMVPIVNVMNEFDRRMQTDPDSNGVGDYLRRSLDEEIGRCVDLGTDTILHYYSQWEINSPSATAFVVGTFSRSSTTKMILESILKKQGSSNKVKILCSRSTPGNEGELMAADFPGAKWLHDQEFRECLKHGHIDVVLVGADCIFHGGKGVVNKVGTESMAKCCKLGNIPIICCADTWKMWDDDYPPGLEDIFESFVSANLAHLLIPDSAPEARVDLLERGHGCWPHKNNFQEGKRDREVTEPL</sequence>
<reference evidence="4 5" key="1">
    <citation type="submission" date="2024-10" db="EMBL/GenBank/DDBJ databases">
        <title>Updated reference genomes for cyclostephanoid diatoms.</title>
        <authorList>
            <person name="Roberts W.R."/>
            <person name="Alverson A.J."/>
        </authorList>
    </citation>
    <scope>NUCLEOTIDE SEQUENCE [LARGE SCALE GENOMIC DNA]</scope>
    <source>
        <strain evidence="4 5">AJA228-03</strain>
    </source>
</reference>
<dbReference type="PROSITE" id="PS51462">
    <property type="entry name" value="NUDIX"/>
    <property type="match status" value="1"/>
</dbReference>
<dbReference type="Gene3D" id="3.90.79.10">
    <property type="entry name" value="Nucleoside Triphosphate Pyrophosphohydrolase"/>
    <property type="match status" value="1"/>
</dbReference>
<comment type="caution">
    <text evidence="4">The sequence shown here is derived from an EMBL/GenBank/DDBJ whole genome shotgun (WGS) entry which is preliminary data.</text>
</comment>
<protein>
    <recommendedName>
        <fullName evidence="3">Nudix hydrolase domain-containing protein</fullName>
    </recommendedName>
</protein>
<dbReference type="PANTHER" id="PTHR43475">
    <property type="entry name" value="METHYLTHIORIBOSE-1-PHOSPHATE ISOMERASE"/>
    <property type="match status" value="1"/>
</dbReference>
<accession>A0ABD3SRK8</accession>
<dbReference type="AlphaFoldDB" id="A0ABD3SRK8"/>
<dbReference type="SUPFAM" id="SSF100950">
    <property type="entry name" value="NagB/RpiA/CoA transferase-like"/>
    <property type="match status" value="1"/>
</dbReference>
<dbReference type="Pfam" id="PF00293">
    <property type="entry name" value="NUDIX"/>
    <property type="match status" value="1"/>
</dbReference>
<proteinExistence type="inferred from homology"/>
<evidence type="ECO:0000256" key="1">
    <source>
        <dbReference type="ARBA" id="ARBA00007251"/>
    </source>
</evidence>
<dbReference type="SUPFAM" id="SSF55811">
    <property type="entry name" value="Nudix"/>
    <property type="match status" value="1"/>
</dbReference>
<gene>
    <name evidence="4" type="ORF">ACHAXA_004709</name>
</gene>
<dbReference type="InterPro" id="IPR000649">
    <property type="entry name" value="IF-2B-related"/>
</dbReference>
<organism evidence="4 5">
    <name type="scientific">Cyclostephanos tholiformis</name>
    <dbReference type="NCBI Taxonomy" id="382380"/>
    <lineage>
        <taxon>Eukaryota</taxon>
        <taxon>Sar</taxon>
        <taxon>Stramenopiles</taxon>
        <taxon>Ochrophyta</taxon>
        <taxon>Bacillariophyta</taxon>
        <taxon>Coscinodiscophyceae</taxon>
        <taxon>Thalassiosirophycidae</taxon>
        <taxon>Stephanodiscales</taxon>
        <taxon>Stephanodiscaceae</taxon>
        <taxon>Cyclostephanos</taxon>
    </lineage>
</organism>
<evidence type="ECO:0000313" key="5">
    <source>
        <dbReference type="Proteomes" id="UP001530377"/>
    </source>
</evidence>
<dbReference type="InterPro" id="IPR000086">
    <property type="entry name" value="NUDIX_hydrolase_dom"/>
</dbReference>
<evidence type="ECO:0000313" key="4">
    <source>
        <dbReference type="EMBL" id="KAL3827234.1"/>
    </source>
</evidence>
<dbReference type="Pfam" id="PF01008">
    <property type="entry name" value="IF-2B"/>
    <property type="match status" value="1"/>
</dbReference>
<dbReference type="Gene3D" id="3.40.50.10470">
    <property type="entry name" value="Translation initiation factor eif-2b, domain 2"/>
    <property type="match status" value="1"/>
</dbReference>
<dbReference type="PANTHER" id="PTHR43475:SF3">
    <property type="entry name" value="TRANSLATION INITIATION FACTOR EIF-2B SUBUNIT FAMILY PROTEIN (AFU_ORTHOLOGUE AFUA_2G14290)"/>
    <property type="match status" value="1"/>
</dbReference>
<dbReference type="InterPro" id="IPR037171">
    <property type="entry name" value="NagB/RpiA_transferase-like"/>
</dbReference>
<dbReference type="InterPro" id="IPR042529">
    <property type="entry name" value="IF_2B-like_C"/>
</dbReference>
<dbReference type="InterPro" id="IPR015797">
    <property type="entry name" value="NUDIX_hydrolase-like_dom_sf"/>
</dbReference>
<dbReference type="Proteomes" id="UP001530377">
    <property type="component" value="Unassembled WGS sequence"/>
</dbReference>
<feature type="domain" description="Nudix hydrolase" evidence="3">
    <location>
        <begin position="21"/>
        <end position="209"/>
    </location>
</feature>
<keyword evidence="5" id="KW-1185">Reference proteome</keyword>
<name>A0ABD3SRK8_9STRA</name>
<comment type="similarity">
    <text evidence="1 2">Belongs to the eIF-2B alpha/beta/delta subunits family.</text>
</comment>